<dbReference type="AlphaFoldDB" id="A0A2S4V7M9"/>
<organism evidence="1 2">
    <name type="scientific">Puccinia striiformis</name>
    <dbReference type="NCBI Taxonomy" id="27350"/>
    <lineage>
        <taxon>Eukaryota</taxon>
        <taxon>Fungi</taxon>
        <taxon>Dikarya</taxon>
        <taxon>Basidiomycota</taxon>
        <taxon>Pucciniomycotina</taxon>
        <taxon>Pucciniomycetes</taxon>
        <taxon>Pucciniales</taxon>
        <taxon>Pucciniaceae</taxon>
        <taxon>Puccinia</taxon>
    </lineage>
</organism>
<name>A0A2S4V7M9_9BASI</name>
<dbReference type="EMBL" id="PKSL01000097">
    <property type="protein sequence ID" value="POW05536.1"/>
    <property type="molecule type" value="Genomic_DNA"/>
</dbReference>
<dbReference type="VEuPathDB" id="FungiDB:PSTT_09622"/>
<keyword evidence="2" id="KW-1185">Reference proteome</keyword>
<evidence type="ECO:0000313" key="1">
    <source>
        <dbReference type="EMBL" id="POW05536.1"/>
    </source>
</evidence>
<sequence length="146" mass="16075">MLMGDSLIGPAHPYHHQNPTTASPFLKITYTIDTGATANRKIISPTHLQQHYNELLGISHSPRRFYCHLVAGQQVFHCPKSAPYAHCGTNNYAAVPPTWDITNAAKNGNTYDCPGGDQITLCCHIGGEPGFPSKAEYDKWVKDHCN</sequence>
<proteinExistence type="predicted"/>
<dbReference type="VEuPathDB" id="FungiDB:PSHT_06632"/>
<comment type="caution">
    <text evidence="1">The sequence shown here is derived from an EMBL/GenBank/DDBJ whole genome shotgun (WGS) entry which is preliminary data.</text>
</comment>
<accession>A0A2S4V7M9</accession>
<protein>
    <submittedName>
        <fullName evidence="1">Uncharacterized protein</fullName>
    </submittedName>
</protein>
<reference evidence="1" key="1">
    <citation type="submission" date="2017-12" db="EMBL/GenBank/DDBJ databases">
        <title>Gene loss provides genomic basis for host adaptation in cereal stripe rust fungi.</title>
        <authorList>
            <person name="Xia C."/>
        </authorList>
    </citation>
    <scope>NUCLEOTIDE SEQUENCE [LARGE SCALE GENOMIC DNA]</scope>
    <source>
        <strain evidence="1">93-210</strain>
    </source>
</reference>
<evidence type="ECO:0000313" key="2">
    <source>
        <dbReference type="Proteomes" id="UP000239156"/>
    </source>
</evidence>
<gene>
    <name evidence="1" type="ORF">PSTT_09622</name>
</gene>
<dbReference type="Proteomes" id="UP000239156">
    <property type="component" value="Unassembled WGS sequence"/>
</dbReference>